<proteinExistence type="predicted"/>
<dbReference type="InterPro" id="IPR003961">
    <property type="entry name" value="FN3_dom"/>
</dbReference>
<name>A0A5B7EP44_PORTR</name>
<feature type="domain" description="Fibronectin type-III" evidence="1">
    <location>
        <begin position="115"/>
        <end position="207"/>
    </location>
</feature>
<gene>
    <name evidence="2" type="primary">PTPRD</name>
    <name evidence="2" type="ORF">E2C01_028469</name>
</gene>
<dbReference type="InterPro" id="IPR013783">
    <property type="entry name" value="Ig-like_fold"/>
</dbReference>
<dbReference type="PANTHER" id="PTHR46957:SF3">
    <property type="entry name" value="CYTOKINE RECEPTOR"/>
    <property type="match status" value="1"/>
</dbReference>
<dbReference type="OrthoDB" id="10253954at2759"/>
<evidence type="ECO:0000259" key="1">
    <source>
        <dbReference type="PROSITE" id="PS50853"/>
    </source>
</evidence>
<dbReference type="PANTHER" id="PTHR46957">
    <property type="entry name" value="CYTOKINE RECEPTOR"/>
    <property type="match status" value="1"/>
</dbReference>
<dbReference type="AlphaFoldDB" id="A0A5B7EP44"/>
<sequence length="319" mass="35275">MQCPNSIPEFLAPLKVGTGKAGGDSDIPQNLIVLPQGPSIMLVTWRKPSTTDVSHYFVYVEGEHMQDTTDKTYYFWEGLEDCTTYTFGVKTVSSSGVMSDAAVVDGQTDSSNAGPPVLVSVVAEPQGEVRVTWEPPAEENGQIIEYGIFVDNSTNSVKNVSGEMHTTTVTLDGCYSVSISVAARNHADKDDGWGQRSEEKEVIPRNDVLPERLDCLQPGPDVRACWRPYRTYCPVSQYNLQWEGKVTWSPGITDSNSTTLGWSMDEICYDIYSIPYTEYIVRLSVGTNTFEFLNCSTITPMAGMFRARPNGRVLVKCNI</sequence>
<evidence type="ECO:0000313" key="2">
    <source>
        <dbReference type="EMBL" id="MPC35058.1"/>
    </source>
</evidence>
<dbReference type="Proteomes" id="UP000324222">
    <property type="component" value="Unassembled WGS sequence"/>
</dbReference>
<dbReference type="GO" id="GO:0016020">
    <property type="term" value="C:membrane"/>
    <property type="evidence" value="ECO:0007669"/>
    <property type="project" value="UniProtKB-SubCell"/>
</dbReference>
<dbReference type="SUPFAM" id="SSF49265">
    <property type="entry name" value="Fibronectin type III"/>
    <property type="match status" value="1"/>
</dbReference>
<dbReference type="EMBL" id="VSRR010003190">
    <property type="protein sequence ID" value="MPC35058.1"/>
    <property type="molecule type" value="Genomic_DNA"/>
</dbReference>
<dbReference type="SMART" id="SM00060">
    <property type="entry name" value="FN3"/>
    <property type="match status" value="2"/>
</dbReference>
<dbReference type="Pfam" id="PF00041">
    <property type="entry name" value="fn3"/>
    <property type="match status" value="1"/>
</dbReference>
<protein>
    <submittedName>
        <fullName evidence="2">Receptor-type tyrosine-protein phosphatase delta</fullName>
    </submittedName>
</protein>
<keyword evidence="2" id="KW-0675">Receptor</keyword>
<accession>A0A5B7EP44</accession>
<dbReference type="InterPro" id="IPR036116">
    <property type="entry name" value="FN3_sf"/>
</dbReference>
<dbReference type="Gene3D" id="2.60.40.10">
    <property type="entry name" value="Immunoglobulins"/>
    <property type="match status" value="2"/>
</dbReference>
<dbReference type="CDD" id="cd00063">
    <property type="entry name" value="FN3"/>
    <property type="match status" value="2"/>
</dbReference>
<feature type="domain" description="Fibronectin type-III" evidence="1">
    <location>
        <begin position="27"/>
        <end position="111"/>
    </location>
</feature>
<dbReference type="InterPro" id="IPR050713">
    <property type="entry name" value="RTP_Phos/Ushers"/>
</dbReference>
<keyword evidence="3" id="KW-1185">Reference proteome</keyword>
<reference evidence="2 3" key="1">
    <citation type="submission" date="2019-05" db="EMBL/GenBank/DDBJ databases">
        <title>Another draft genome of Portunus trituberculatus and its Hox gene families provides insights of decapod evolution.</title>
        <authorList>
            <person name="Jeong J.-H."/>
            <person name="Song I."/>
            <person name="Kim S."/>
            <person name="Choi T."/>
            <person name="Kim D."/>
            <person name="Ryu S."/>
            <person name="Kim W."/>
        </authorList>
    </citation>
    <scope>NUCLEOTIDE SEQUENCE [LARGE SCALE GENOMIC DNA]</scope>
    <source>
        <tissue evidence="2">Muscle</tissue>
    </source>
</reference>
<dbReference type="PROSITE" id="PS50853">
    <property type="entry name" value="FN3"/>
    <property type="match status" value="2"/>
</dbReference>
<evidence type="ECO:0000313" key="3">
    <source>
        <dbReference type="Proteomes" id="UP000324222"/>
    </source>
</evidence>
<organism evidence="2 3">
    <name type="scientific">Portunus trituberculatus</name>
    <name type="common">Swimming crab</name>
    <name type="synonym">Neptunus trituberculatus</name>
    <dbReference type="NCBI Taxonomy" id="210409"/>
    <lineage>
        <taxon>Eukaryota</taxon>
        <taxon>Metazoa</taxon>
        <taxon>Ecdysozoa</taxon>
        <taxon>Arthropoda</taxon>
        <taxon>Crustacea</taxon>
        <taxon>Multicrustacea</taxon>
        <taxon>Malacostraca</taxon>
        <taxon>Eumalacostraca</taxon>
        <taxon>Eucarida</taxon>
        <taxon>Decapoda</taxon>
        <taxon>Pleocyemata</taxon>
        <taxon>Brachyura</taxon>
        <taxon>Eubrachyura</taxon>
        <taxon>Portunoidea</taxon>
        <taxon>Portunidae</taxon>
        <taxon>Portuninae</taxon>
        <taxon>Portunus</taxon>
    </lineage>
</organism>
<comment type="caution">
    <text evidence="2">The sequence shown here is derived from an EMBL/GenBank/DDBJ whole genome shotgun (WGS) entry which is preliminary data.</text>
</comment>